<organism evidence="1 2">
    <name type="scientific">Eretmocerus hayati</name>
    <dbReference type="NCBI Taxonomy" id="131215"/>
    <lineage>
        <taxon>Eukaryota</taxon>
        <taxon>Metazoa</taxon>
        <taxon>Ecdysozoa</taxon>
        <taxon>Arthropoda</taxon>
        <taxon>Hexapoda</taxon>
        <taxon>Insecta</taxon>
        <taxon>Pterygota</taxon>
        <taxon>Neoptera</taxon>
        <taxon>Endopterygota</taxon>
        <taxon>Hymenoptera</taxon>
        <taxon>Apocrita</taxon>
        <taxon>Proctotrupomorpha</taxon>
        <taxon>Chalcidoidea</taxon>
        <taxon>Aphelinidae</taxon>
        <taxon>Aphelininae</taxon>
        <taxon>Eretmocerus</taxon>
    </lineage>
</organism>
<evidence type="ECO:0000313" key="1">
    <source>
        <dbReference type="EMBL" id="KAJ8670787.1"/>
    </source>
</evidence>
<evidence type="ECO:0000313" key="2">
    <source>
        <dbReference type="Proteomes" id="UP001239111"/>
    </source>
</evidence>
<proteinExistence type="predicted"/>
<dbReference type="Proteomes" id="UP001239111">
    <property type="component" value="Chromosome 3"/>
</dbReference>
<gene>
    <name evidence="1" type="ORF">QAD02_002046</name>
</gene>
<comment type="caution">
    <text evidence="1">The sequence shown here is derived from an EMBL/GenBank/DDBJ whole genome shotgun (WGS) entry which is preliminary data.</text>
</comment>
<dbReference type="EMBL" id="CM056743">
    <property type="protein sequence ID" value="KAJ8670787.1"/>
    <property type="molecule type" value="Genomic_DNA"/>
</dbReference>
<name>A0ACC2NI62_9HYME</name>
<sequence>MLLVGIGGSGRQSLSRLAAYMCELTTFQIEVSKQYRLAEFREDLKSLYLLAGVDNKPTSFLFNDTQIVEEQFLEVINNVLSTGEVAGLFKSDELEDIKGKLSKDALKAGVSPTTEAMYQFLIRRVRANLHVVLCMSPIGDAFRNRLRQYPALINCTSIDWFHEWPAEALLEVANKFLMNLDFTLTITGDSRPEDEETGLSPAMLQDKVRNDIASTFSLIQDSVSQYSRRMSLEMKRFNYVTPTNFLELVSGYKRMLGEKRDELLGQANKLRGGLFKLDDTREKVNEMAVELVATQQQVQRSSVECEEFLASIVSQRRDADETQKLVTARSLRIAEESIECKELEAMARADLASVEPALEEAMKALDALNKKDLTEIKSFTRPPAKVEMVMEAVMILKNSEPSWAESKRQLGDVNFINQLRDFDKDHISDRTLRTIGKYTSNPEFQPEKVGIVSTAAKSLCMWVIAMEEYGKLFRIVAPKRRKLEAALESLHEKETALAEARAQLQKLQEELQKLQRMYDAKMKEKEDLISLEKLLKLKLERAAMLVDGLSGEKGRWESTVHELDGMFDSLPGDCVIATAFVSYLGPFVSNYRDELVRIWNAEVREKGIPSSKSLDVKEFLSDPTTIREWNIQGLPSDDFSTENGIIITRGSRWPLVIDPQNQATKWIKNMEAKNGLEIIDFGQTTFTRILERAIQFGKPVLLQNVGEVLEPVMDSVLQKAFVKTGNQVMIKFNDKMITFNAKFRLFITTKLPNPHYAPEISTKTTLCNFAIKEQGLEAQLLGIVVRKEKPQLEEQKDNLVLGIATGKRTLKELEDKILHLLSVTSGSLLDDVNLLTTLQRSKSTAITIQESLVVSEETEREIDGAREGYRPCSRRAALLFFVLNDMSKIDPMYQFSLDAYVSLFNMSIDKSPKSQDLVERIDALNDYHTYALYRNTCRGLFEQHKLLFSFHMCMKILEAQDKIVPAEYSFLLSGGIVLNRESQNEKPVEWLTEEAWDNITELDKLPGFHGLVMSFEQEPREWHSWYVSNEPESEDLVGEWEERCSDFQKMMVVRCCRADRMTSCLRNFIVRELGQAFVEPPVLDVRQVLEDSTERTPLIFVLSPGVDPTSALMQLADAQDMGDRFMTLSLGQGQAPIATRMIELGSREGAWVFLANCHLSLSWMPKLDKIVEELGNSKKVHPQFR</sequence>
<reference evidence="1" key="1">
    <citation type="submission" date="2023-04" db="EMBL/GenBank/DDBJ databases">
        <title>A chromosome-level genome assembly of the parasitoid wasp Eretmocerus hayati.</title>
        <authorList>
            <person name="Zhong Y."/>
            <person name="Liu S."/>
            <person name="Liu Y."/>
        </authorList>
    </citation>
    <scope>NUCLEOTIDE SEQUENCE</scope>
    <source>
        <strain evidence="1">ZJU_SS_LIU_2023</strain>
    </source>
</reference>
<accession>A0ACC2NI62</accession>
<keyword evidence="2" id="KW-1185">Reference proteome</keyword>
<protein>
    <submittedName>
        <fullName evidence="1">Uncharacterized protein</fullName>
    </submittedName>
</protein>